<keyword evidence="3" id="KW-0479">Metal-binding</keyword>
<dbReference type="AlphaFoldDB" id="A0A179T4U3"/>
<keyword evidence="5" id="KW-0408">Iron</keyword>
<evidence type="ECO:0000256" key="5">
    <source>
        <dbReference type="ARBA" id="ARBA00023004"/>
    </source>
</evidence>
<dbReference type="EMBL" id="LWSG01000002">
    <property type="protein sequence ID" value="OAS88771.1"/>
    <property type="molecule type" value="Genomic_DNA"/>
</dbReference>
<dbReference type="GO" id="GO:0031071">
    <property type="term" value="F:cysteine desulfurase activity"/>
    <property type="evidence" value="ECO:0007669"/>
    <property type="project" value="UniProtKB-ARBA"/>
</dbReference>
<evidence type="ECO:0000313" key="9">
    <source>
        <dbReference type="Proteomes" id="UP000078534"/>
    </source>
</evidence>
<dbReference type="InterPro" id="IPR015421">
    <property type="entry name" value="PyrdxlP-dep_Trfase_major"/>
</dbReference>
<comment type="cofactor">
    <cofactor evidence="1">
        <name>pyridoxal 5'-phosphate</name>
        <dbReference type="ChEBI" id="CHEBI:597326"/>
    </cofactor>
</comment>
<comment type="similarity">
    <text evidence="2">Belongs to the class-V pyridoxal-phosphate-dependent aminotransferase family. NifS/IscS subfamily.</text>
</comment>
<dbReference type="Gene3D" id="1.10.260.50">
    <property type="match status" value="1"/>
</dbReference>
<dbReference type="Proteomes" id="UP000078534">
    <property type="component" value="Unassembled WGS sequence"/>
</dbReference>
<keyword evidence="4" id="KW-0663">Pyridoxal phosphate</keyword>
<feature type="domain" description="Aminotransferase class V" evidence="7">
    <location>
        <begin position="3"/>
        <end position="361"/>
    </location>
</feature>
<reference evidence="9" key="1">
    <citation type="submission" date="2016-04" db="EMBL/GenBank/DDBJ databases">
        <authorList>
            <person name="Lyu Z."/>
            <person name="Lyu W."/>
        </authorList>
    </citation>
    <scope>NUCLEOTIDE SEQUENCE [LARGE SCALE GENOMIC DNA]</scope>
    <source>
        <strain evidence="9">C44</strain>
    </source>
</reference>
<dbReference type="Pfam" id="PF00266">
    <property type="entry name" value="Aminotran_5"/>
    <property type="match status" value="1"/>
</dbReference>
<dbReference type="Gene3D" id="3.90.1150.10">
    <property type="entry name" value="Aspartate Aminotransferase, domain 1"/>
    <property type="match status" value="1"/>
</dbReference>
<organism evidence="8 9">
    <name type="scientific">Metabacillus litoralis</name>
    <dbReference type="NCBI Taxonomy" id="152268"/>
    <lineage>
        <taxon>Bacteria</taxon>
        <taxon>Bacillati</taxon>
        <taxon>Bacillota</taxon>
        <taxon>Bacilli</taxon>
        <taxon>Bacillales</taxon>
        <taxon>Bacillaceae</taxon>
        <taxon>Metabacillus</taxon>
    </lineage>
</organism>
<dbReference type="PIRSF" id="PIRSF005572">
    <property type="entry name" value="NifS"/>
    <property type="match status" value="1"/>
</dbReference>
<dbReference type="GO" id="GO:0046872">
    <property type="term" value="F:metal ion binding"/>
    <property type="evidence" value="ECO:0007669"/>
    <property type="project" value="UniProtKB-KW"/>
</dbReference>
<dbReference type="SUPFAM" id="SSF53383">
    <property type="entry name" value="PLP-dependent transferases"/>
    <property type="match status" value="1"/>
</dbReference>
<evidence type="ECO:0000259" key="7">
    <source>
        <dbReference type="Pfam" id="PF00266"/>
    </source>
</evidence>
<gene>
    <name evidence="8" type="ORF">A6K24_15075</name>
</gene>
<dbReference type="OrthoDB" id="9808002at2"/>
<keyword evidence="6" id="KW-0411">Iron-sulfur</keyword>
<evidence type="ECO:0000256" key="3">
    <source>
        <dbReference type="ARBA" id="ARBA00022723"/>
    </source>
</evidence>
<evidence type="ECO:0000256" key="1">
    <source>
        <dbReference type="ARBA" id="ARBA00001933"/>
    </source>
</evidence>
<keyword evidence="9" id="KW-1185">Reference proteome</keyword>
<name>A0A179T4U3_9BACI</name>
<dbReference type="Gene3D" id="3.40.640.10">
    <property type="entry name" value="Type I PLP-dependent aspartate aminotransferase-like (Major domain)"/>
    <property type="match status" value="1"/>
</dbReference>
<dbReference type="RefSeq" id="WP_066326682.1">
    <property type="nucleotide sequence ID" value="NZ_LWSG01000002.1"/>
</dbReference>
<evidence type="ECO:0000256" key="6">
    <source>
        <dbReference type="ARBA" id="ARBA00023014"/>
    </source>
</evidence>
<dbReference type="InterPro" id="IPR015424">
    <property type="entry name" value="PyrdxlP-dep_Trfase"/>
</dbReference>
<dbReference type="InterPro" id="IPR000192">
    <property type="entry name" value="Aminotrans_V_dom"/>
</dbReference>
<dbReference type="InterPro" id="IPR015422">
    <property type="entry name" value="PyrdxlP-dep_Trfase_small"/>
</dbReference>
<accession>A0A179T4U3</accession>
<dbReference type="InterPro" id="IPR016454">
    <property type="entry name" value="Cysteine_dSase"/>
</dbReference>
<comment type="caution">
    <text evidence="8">The sequence shown here is derived from an EMBL/GenBank/DDBJ whole genome shotgun (WGS) entry which is preliminary data.</text>
</comment>
<evidence type="ECO:0000256" key="4">
    <source>
        <dbReference type="ARBA" id="ARBA00022898"/>
    </source>
</evidence>
<sequence>MLYLDNSATTQPYPEVISTFSKVTEVYFANPSSVHKLGSEAESLLNQSRKQVANLLGVHEQEVIFTSGGTEGNNLAIKGAALANKHKGRHIITSVVEHPSVLESFKQLEQVHDFDVTYLPVDENGIVSIERMKKEIREDTILVSIMHVNNEVGTIQPVTEIGQLIMQYPKALFHVDNVQGITKVPLDLKKANIHLCTISGHKFHGLNGTGALFVRTGVDLLPLFSGGLQELQLRSGTESLAGNVAFAKALRMASERAEKQSSTMKNTFTKLKRELMNIDGVIVNTPQENTAPHIINFSVPSVKAEVLIHYLGERNIFVSTTSACSSRRKAISTTLLAMNKHQDVAKSAIRVSLSIDQNEEIINPFIKTLSKGIEKLSKVMR</sequence>
<evidence type="ECO:0000256" key="2">
    <source>
        <dbReference type="ARBA" id="ARBA00006490"/>
    </source>
</evidence>
<proteinExistence type="inferred from homology"/>
<dbReference type="PANTHER" id="PTHR11601:SF50">
    <property type="entry name" value="CYSTEINE DESULFURASE ISCS 2-RELATED"/>
    <property type="match status" value="1"/>
</dbReference>
<dbReference type="STRING" id="152268.A6K24_15075"/>
<dbReference type="PANTHER" id="PTHR11601">
    <property type="entry name" value="CYSTEINE DESULFURYLASE FAMILY MEMBER"/>
    <property type="match status" value="1"/>
</dbReference>
<dbReference type="GO" id="GO:0051536">
    <property type="term" value="F:iron-sulfur cluster binding"/>
    <property type="evidence" value="ECO:0007669"/>
    <property type="project" value="UniProtKB-KW"/>
</dbReference>
<dbReference type="FunFam" id="3.40.640.10:FF:000084">
    <property type="entry name" value="IscS-like cysteine desulfurase"/>
    <property type="match status" value="1"/>
</dbReference>
<protein>
    <submittedName>
        <fullName evidence="8">Cysteine desulfurase</fullName>
    </submittedName>
</protein>
<evidence type="ECO:0000313" key="8">
    <source>
        <dbReference type="EMBL" id="OAS88771.1"/>
    </source>
</evidence>